<proteinExistence type="predicted"/>
<keyword evidence="3" id="KW-1185">Reference proteome</keyword>
<evidence type="ECO:0000313" key="3">
    <source>
        <dbReference type="Proteomes" id="UP000562352"/>
    </source>
</evidence>
<evidence type="ECO:0000313" key="2">
    <source>
        <dbReference type="EMBL" id="MBB5965515.1"/>
    </source>
</evidence>
<gene>
    <name evidence="2" type="ORF">FHS22_004805</name>
</gene>
<dbReference type="RefSeq" id="WP_184944968.1">
    <property type="nucleotide sequence ID" value="NZ_BAAAWZ010000001.1"/>
</dbReference>
<dbReference type="InterPro" id="IPR007553">
    <property type="entry name" value="2-thiour_desulf"/>
</dbReference>
<organism evidence="2 3">
    <name type="scientific">Planomonospora venezuelensis</name>
    <dbReference type="NCBI Taxonomy" id="1999"/>
    <lineage>
        <taxon>Bacteria</taxon>
        <taxon>Bacillati</taxon>
        <taxon>Actinomycetota</taxon>
        <taxon>Actinomycetes</taxon>
        <taxon>Streptosporangiales</taxon>
        <taxon>Streptosporangiaceae</taxon>
        <taxon>Planomonospora</taxon>
    </lineage>
</organism>
<name>A0A841DBN9_PLAVE</name>
<accession>A0A841DBN9</accession>
<evidence type="ECO:0000259" key="1">
    <source>
        <dbReference type="Pfam" id="PF08349"/>
    </source>
</evidence>
<dbReference type="Pfam" id="PF08349">
    <property type="entry name" value="DUF1722"/>
    <property type="match status" value="1"/>
</dbReference>
<dbReference type="PANTHER" id="PTHR30087">
    <property type="entry name" value="INNER MEMBRANE PROTEIN"/>
    <property type="match status" value="1"/>
</dbReference>
<dbReference type="PANTHER" id="PTHR30087:SF0">
    <property type="entry name" value="INNER MEMBRANE PROTEIN"/>
    <property type="match status" value="1"/>
</dbReference>
<dbReference type="Pfam" id="PF04463">
    <property type="entry name" value="2-thiour_desulf"/>
    <property type="match status" value="1"/>
</dbReference>
<sequence length="321" mass="35103">MKADANDEVRPCVAVSGCLIGELVRFNGGHSRDRFVSGELDPYVDWVPVCPEVEIGLGAPRESLHLERSSDGPHLIGRKTRADHTARMAALAAERARGLDVDGYVFKAKSPSCGIHGVPLYDGQALVDRKNRGLFAAQIMDAHPLLPVEDEGRLNDPLLRETFVERIFAHARLRAFLASGWSPRDLVAFHARHKMQLLSHDPVAYAEAGRVVALAGVLDRRELADRYGRAFRTALSSKPSIGRHVNALQHCAGMIGDSLDAVRRADLAEAIASYQAGLVSLSVPAALLRHDARGEGADWVREQTYLAPYPEALRLRNHVPA</sequence>
<dbReference type="InterPro" id="IPR013560">
    <property type="entry name" value="DUF1722"/>
</dbReference>
<dbReference type="AlphaFoldDB" id="A0A841DBN9"/>
<dbReference type="Proteomes" id="UP000562352">
    <property type="component" value="Unassembled WGS sequence"/>
</dbReference>
<reference evidence="2 3" key="1">
    <citation type="submission" date="2020-08" db="EMBL/GenBank/DDBJ databases">
        <title>Genomic Encyclopedia of Type Strains, Phase III (KMG-III): the genomes of soil and plant-associated and newly described type strains.</title>
        <authorList>
            <person name="Whitman W."/>
        </authorList>
    </citation>
    <scope>NUCLEOTIDE SEQUENCE [LARGE SCALE GENOMIC DNA]</scope>
    <source>
        <strain evidence="2 3">CECT 3303</strain>
    </source>
</reference>
<feature type="domain" description="DUF1722" evidence="1">
    <location>
        <begin position="194"/>
        <end position="310"/>
    </location>
</feature>
<dbReference type="EMBL" id="JACHJJ010000017">
    <property type="protein sequence ID" value="MBB5965515.1"/>
    <property type="molecule type" value="Genomic_DNA"/>
</dbReference>
<comment type="caution">
    <text evidence="2">The sequence shown here is derived from an EMBL/GenBank/DDBJ whole genome shotgun (WGS) entry which is preliminary data.</text>
</comment>
<protein>
    <submittedName>
        <fullName evidence="2">Uncharacterized protein YbgA (DUF1722 family)/uncharacterized protein YbbK (DUF523 family)</fullName>
    </submittedName>
</protein>